<dbReference type="FunFam" id="1.20.1300.10:FF:000008">
    <property type="entry name" value="Succinate dehydrogenase cytochrome b560 subunit"/>
    <property type="match status" value="1"/>
</dbReference>
<dbReference type="Gene3D" id="1.20.1300.10">
    <property type="entry name" value="Fumarate reductase/succinate dehydrogenase, transmembrane subunit"/>
    <property type="match status" value="1"/>
</dbReference>
<evidence type="ECO:0000313" key="13">
    <source>
        <dbReference type="EMBL" id="KAF2871192.1"/>
    </source>
</evidence>
<dbReference type="Proteomes" id="UP000481861">
    <property type="component" value="Unassembled WGS sequence"/>
</dbReference>
<name>A0A7C8I908_9PLEO</name>
<keyword evidence="10" id="KW-0496">Mitochondrion</keyword>
<evidence type="ECO:0000256" key="9">
    <source>
        <dbReference type="ARBA" id="ARBA00023004"/>
    </source>
</evidence>
<keyword evidence="8 12" id="KW-1133">Transmembrane helix</keyword>
<keyword evidence="3" id="KW-0349">Heme</keyword>
<gene>
    <name evidence="13" type="ORF">BDV95DRAFT_56602</name>
</gene>
<proteinExistence type="inferred from homology"/>
<evidence type="ECO:0000256" key="1">
    <source>
        <dbReference type="ARBA" id="ARBA00004448"/>
    </source>
</evidence>
<keyword evidence="14" id="KW-1185">Reference proteome</keyword>
<sequence length="177" mass="19490">MASQRVFQLGLRRAVAPSFRIQPAGRMVQRRFAATENAAQSDGTQILAKQRLQRPVSPHLSIYRPQITWYGSALNRVTAVVLSGSLYIFGISYLVAPTLGWHLETQSMVAAVAAWPVAAKIAAKATLAFPFFYHSFNGIRHLAWDFGVGLGNKTVIRTGWTAVGFTVLSGLYYTFLV</sequence>
<dbReference type="Pfam" id="PF01127">
    <property type="entry name" value="Sdh_cyt"/>
    <property type="match status" value="1"/>
</dbReference>
<keyword evidence="9" id="KW-0408">Iron</keyword>
<dbReference type="NCBIfam" id="TIGR02970">
    <property type="entry name" value="succ_dehyd_cytB"/>
    <property type="match status" value="1"/>
</dbReference>
<dbReference type="GO" id="GO:0005743">
    <property type="term" value="C:mitochondrial inner membrane"/>
    <property type="evidence" value="ECO:0007669"/>
    <property type="project" value="UniProtKB-SubCell"/>
</dbReference>
<dbReference type="InterPro" id="IPR018495">
    <property type="entry name" value="Succ_DH_cyt_bsu_CS"/>
</dbReference>
<dbReference type="PANTHER" id="PTHR10978:SF5">
    <property type="entry name" value="SUCCINATE DEHYDROGENASE CYTOCHROME B560 SUBUNIT, MITOCHONDRIAL"/>
    <property type="match status" value="1"/>
</dbReference>
<comment type="caution">
    <text evidence="13">The sequence shown here is derived from an EMBL/GenBank/DDBJ whole genome shotgun (WGS) entry which is preliminary data.</text>
</comment>
<dbReference type="SUPFAM" id="SSF81343">
    <property type="entry name" value="Fumarate reductase respiratory complex transmembrane subunits"/>
    <property type="match status" value="1"/>
</dbReference>
<feature type="transmembrane region" description="Helical" evidence="12">
    <location>
        <begin position="154"/>
        <end position="175"/>
    </location>
</feature>
<evidence type="ECO:0000256" key="4">
    <source>
        <dbReference type="ARBA" id="ARBA00022692"/>
    </source>
</evidence>
<evidence type="ECO:0000256" key="6">
    <source>
        <dbReference type="ARBA" id="ARBA00022792"/>
    </source>
</evidence>
<dbReference type="OrthoDB" id="588261at2759"/>
<reference evidence="13 14" key="1">
    <citation type="submission" date="2020-01" db="EMBL/GenBank/DDBJ databases">
        <authorList>
            <consortium name="DOE Joint Genome Institute"/>
            <person name="Haridas S."/>
            <person name="Albert R."/>
            <person name="Binder M."/>
            <person name="Bloem J."/>
            <person name="Labutti K."/>
            <person name="Salamov A."/>
            <person name="Andreopoulos B."/>
            <person name="Baker S.E."/>
            <person name="Barry K."/>
            <person name="Bills G."/>
            <person name="Bluhm B.H."/>
            <person name="Cannon C."/>
            <person name="Castanera R."/>
            <person name="Culley D.E."/>
            <person name="Daum C."/>
            <person name="Ezra D."/>
            <person name="Gonzalez J.B."/>
            <person name="Henrissat B."/>
            <person name="Kuo A."/>
            <person name="Liang C."/>
            <person name="Lipzen A."/>
            <person name="Lutzoni F."/>
            <person name="Magnuson J."/>
            <person name="Mondo S."/>
            <person name="Nolan M."/>
            <person name="Ohm R."/>
            <person name="Pangilinan J."/>
            <person name="Park H.-J.H."/>
            <person name="Ramirez L."/>
            <person name="Alfaro M."/>
            <person name="Sun H."/>
            <person name="Tritt A."/>
            <person name="Yoshinaga Y."/>
            <person name="Zwiers L.-H.L."/>
            <person name="Turgeon B.G."/>
            <person name="Goodwin S.B."/>
            <person name="Spatafora J.W."/>
            <person name="Crous P.W."/>
            <person name="Grigoriev I.V."/>
        </authorList>
    </citation>
    <scope>NUCLEOTIDE SEQUENCE [LARGE SCALE GENOMIC DNA]</scope>
    <source>
        <strain evidence="13 14">CBS 611.86</strain>
    </source>
</reference>
<dbReference type="GO" id="GO:0046872">
    <property type="term" value="F:metal ion binding"/>
    <property type="evidence" value="ECO:0007669"/>
    <property type="project" value="UniProtKB-KW"/>
</dbReference>
<evidence type="ECO:0000256" key="7">
    <source>
        <dbReference type="ARBA" id="ARBA00022946"/>
    </source>
</evidence>
<keyword evidence="11 12" id="KW-0472">Membrane</keyword>
<dbReference type="InterPro" id="IPR014314">
    <property type="entry name" value="Succ_DH_cytb556"/>
</dbReference>
<evidence type="ECO:0000256" key="2">
    <source>
        <dbReference type="ARBA" id="ARBA00007244"/>
    </source>
</evidence>
<organism evidence="13 14">
    <name type="scientific">Massariosphaeria phaeospora</name>
    <dbReference type="NCBI Taxonomy" id="100035"/>
    <lineage>
        <taxon>Eukaryota</taxon>
        <taxon>Fungi</taxon>
        <taxon>Dikarya</taxon>
        <taxon>Ascomycota</taxon>
        <taxon>Pezizomycotina</taxon>
        <taxon>Dothideomycetes</taxon>
        <taxon>Pleosporomycetidae</taxon>
        <taxon>Pleosporales</taxon>
        <taxon>Pleosporales incertae sedis</taxon>
        <taxon>Massariosphaeria</taxon>
    </lineage>
</organism>
<dbReference type="CDD" id="cd03499">
    <property type="entry name" value="SQR_TypeC_SdhC"/>
    <property type="match status" value="1"/>
</dbReference>
<keyword evidence="4 12" id="KW-0812">Transmembrane</keyword>
<dbReference type="GO" id="GO:0006121">
    <property type="term" value="P:mitochondrial electron transport, succinate to ubiquinone"/>
    <property type="evidence" value="ECO:0007669"/>
    <property type="project" value="TreeGrafter"/>
</dbReference>
<dbReference type="PANTHER" id="PTHR10978">
    <property type="entry name" value="SUCCINATE DEHYDROGENASE CYTOCHROME B560 SUBUNIT"/>
    <property type="match status" value="1"/>
</dbReference>
<keyword evidence="5" id="KW-0479">Metal-binding</keyword>
<evidence type="ECO:0000256" key="12">
    <source>
        <dbReference type="SAM" id="Phobius"/>
    </source>
</evidence>
<evidence type="ECO:0000256" key="5">
    <source>
        <dbReference type="ARBA" id="ARBA00022723"/>
    </source>
</evidence>
<dbReference type="EMBL" id="JAADJZ010000012">
    <property type="protein sequence ID" value="KAF2871192.1"/>
    <property type="molecule type" value="Genomic_DNA"/>
</dbReference>
<evidence type="ECO:0000256" key="11">
    <source>
        <dbReference type="ARBA" id="ARBA00023136"/>
    </source>
</evidence>
<protein>
    <submittedName>
        <fullName evidence="13">Mitochondrial succinate dehydrogenase cytochrome b560 subunit C</fullName>
    </submittedName>
</protein>
<feature type="transmembrane region" description="Helical" evidence="12">
    <location>
        <begin position="73"/>
        <end position="96"/>
    </location>
</feature>
<dbReference type="InterPro" id="IPR000701">
    <property type="entry name" value="SuccDH_FuR_B_TM-su"/>
</dbReference>
<dbReference type="AlphaFoldDB" id="A0A7C8I908"/>
<evidence type="ECO:0000256" key="3">
    <source>
        <dbReference type="ARBA" id="ARBA00022617"/>
    </source>
</evidence>
<dbReference type="PROSITE" id="PS01001">
    <property type="entry name" value="SDH_CYT_2"/>
    <property type="match status" value="1"/>
</dbReference>
<comment type="subcellular location">
    <subcellularLocation>
        <location evidence="1">Mitochondrion inner membrane</location>
        <topology evidence="1">Multi-pass membrane protein</topology>
    </subcellularLocation>
</comment>
<dbReference type="GO" id="GO:0009055">
    <property type="term" value="F:electron transfer activity"/>
    <property type="evidence" value="ECO:0007669"/>
    <property type="project" value="InterPro"/>
</dbReference>
<feature type="transmembrane region" description="Helical" evidence="12">
    <location>
        <begin position="108"/>
        <end position="133"/>
    </location>
</feature>
<accession>A0A7C8I908</accession>
<keyword evidence="7" id="KW-0809">Transit peptide</keyword>
<evidence type="ECO:0000256" key="10">
    <source>
        <dbReference type="ARBA" id="ARBA00023128"/>
    </source>
</evidence>
<comment type="similarity">
    <text evidence="2">Belongs to the cytochrome b560 family.</text>
</comment>
<keyword evidence="6" id="KW-0999">Mitochondrion inner membrane</keyword>
<dbReference type="GO" id="GO:0006099">
    <property type="term" value="P:tricarboxylic acid cycle"/>
    <property type="evidence" value="ECO:0007669"/>
    <property type="project" value="InterPro"/>
</dbReference>
<evidence type="ECO:0000256" key="8">
    <source>
        <dbReference type="ARBA" id="ARBA00022989"/>
    </source>
</evidence>
<evidence type="ECO:0000313" key="14">
    <source>
        <dbReference type="Proteomes" id="UP000481861"/>
    </source>
</evidence>
<dbReference type="InterPro" id="IPR034804">
    <property type="entry name" value="SQR/QFR_C/D"/>
</dbReference>